<feature type="domain" description="JAB" evidence="6">
    <location>
        <begin position="39"/>
        <end position="143"/>
    </location>
</feature>
<protein>
    <recommendedName>
        <fullName evidence="6">JAB domain-containing protein</fullName>
    </recommendedName>
</protein>
<sequence>MLQYITQRRLKCEAPTEQVFVFQTTVLKALKQFIQSDSDSRESGGILIGRTDIETKAKIIESLTSPMEGDRQTRTSFFRSKSHQKALIKAWNDSEKIYNFLGLWHTHPEDIPTPSPTDLKDINTVLNGITNLNHPILYLIIGRVKTGIWISNKNTDINFLGHIELN</sequence>
<evidence type="ECO:0000256" key="3">
    <source>
        <dbReference type="ARBA" id="ARBA00022801"/>
    </source>
</evidence>
<dbReference type="GO" id="GO:0006508">
    <property type="term" value="P:proteolysis"/>
    <property type="evidence" value="ECO:0007669"/>
    <property type="project" value="UniProtKB-KW"/>
</dbReference>
<keyword evidence="5" id="KW-0482">Metalloprotease</keyword>
<organism evidence="7 8">
    <name type="scientific">Acinetobacter baumannii</name>
    <dbReference type="NCBI Taxonomy" id="470"/>
    <lineage>
        <taxon>Bacteria</taxon>
        <taxon>Pseudomonadati</taxon>
        <taxon>Pseudomonadota</taxon>
        <taxon>Gammaproteobacteria</taxon>
        <taxon>Moraxellales</taxon>
        <taxon>Moraxellaceae</taxon>
        <taxon>Acinetobacter</taxon>
        <taxon>Acinetobacter calcoaceticus/baumannii complex</taxon>
    </lineage>
</organism>
<evidence type="ECO:0000256" key="4">
    <source>
        <dbReference type="ARBA" id="ARBA00022833"/>
    </source>
</evidence>
<dbReference type="EMBL" id="UFMQ01000046">
    <property type="protein sequence ID" value="SST33610.1"/>
    <property type="molecule type" value="Genomic_DNA"/>
</dbReference>
<evidence type="ECO:0000256" key="5">
    <source>
        <dbReference type="ARBA" id="ARBA00023049"/>
    </source>
</evidence>
<keyword evidence="4" id="KW-0862">Zinc</keyword>
<name>A0A333WDC8_ACIBA</name>
<gene>
    <name evidence="7" type="ORF">SAMEA104305318_04040</name>
</gene>
<dbReference type="AlphaFoldDB" id="A0A333WDC8"/>
<dbReference type="RefSeq" id="WP_114190298.1">
    <property type="nucleotide sequence ID" value="NZ_CP136173.1"/>
</dbReference>
<evidence type="ECO:0000256" key="1">
    <source>
        <dbReference type="ARBA" id="ARBA00022670"/>
    </source>
</evidence>
<dbReference type="InterPro" id="IPR028090">
    <property type="entry name" value="JAB_dom_prok"/>
</dbReference>
<evidence type="ECO:0000256" key="2">
    <source>
        <dbReference type="ARBA" id="ARBA00022723"/>
    </source>
</evidence>
<dbReference type="Proteomes" id="UP000252694">
    <property type="component" value="Unassembled WGS sequence"/>
</dbReference>
<accession>A0A333WDC8</accession>
<evidence type="ECO:0000259" key="6">
    <source>
        <dbReference type="Pfam" id="PF14464"/>
    </source>
</evidence>
<dbReference type="GO" id="GO:0008237">
    <property type="term" value="F:metallopeptidase activity"/>
    <property type="evidence" value="ECO:0007669"/>
    <property type="project" value="UniProtKB-KW"/>
</dbReference>
<keyword evidence="1" id="KW-0645">Protease</keyword>
<dbReference type="GO" id="GO:0046872">
    <property type="term" value="F:metal ion binding"/>
    <property type="evidence" value="ECO:0007669"/>
    <property type="project" value="UniProtKB-KW"/>
</dbReference>
<dbReference type="Gene3D" id="3.40.140.10">
    <property type="entry name" value="Cytidine Deaminase, domain 2"/>
    <property type="match status" value="1"/>
</dbReference>
<dbReference type="Pfam" id="PF14464">
    <property type="entry name" value="Prok-JAB"/>
    <property type="match status" value="1"/>
</dbReference>
<proteinExistence type="predicted"/>
<dbReference type="SUPFAM" id="SSF102712">
    <property type="entry name" value="JAB1/MPN domain"/>
    <property type="match status" value="1"/>
</dbReference>
<keyword evidence="2" id="KW-0479">Metal-binding</keyword>
<keyword evidence="3" id="KW-0378">Hydrolase</keyword>
<evidence type="ECO:0000313" key="7">
    <source>
        <dbReference type="EMBL" id="SST33610.1"/>
    </source>
</evidence>
<evidence type="ECO:0000313" key="8">
    <source>
        <dbReference type="Proteomes" id="UP000252694"/>
    </source>
</evidence>
<reference evidence="7 8" key="1">
    <citation type="submission" date="2018-07" db="EMBL/GenBank/DDBJ databases">
        <authorList>
            <consortium name="Pathogen Informatics"/>
        </authorList>
    </citation>
    <scope>NUCLEOTIDE SEQUENCE [LARGE SCALE GENOMIC DNA]</scope>
    <source>
        <strain evidence="7 8">4300STDY7045823</strain>
    </source>
</reference>